<dbReference type="Proteomes" id="UP000269573">
    <property type="component" value="Unassembled WGS sequence"/>
</dbReference>
<evidence type="ECO:0000313" key="1">
    <source>
        <dbReference type="EMBL" id="RNB80365.1"/>
    </source>
</evidence>
<dbReference type="AlphaFoldDB" id="A0A3M8CZN9"/>
<accession>A0A3M8CZN9</accession>
<evidence type="ECO:0000313" key="2">
    <source>
        <dbReference type="Proteomes" id="UP000269573"/>
    </source>
</evidence>
<gene>
    <name evidence="1" type="ORF">EDM59_23760</name>
</gene>
<dbReference type="RefSeq" id="WP_122925886.1">
    <property type="nucleotide sequence ID" value="NZ_RHHU01000017.1"/>
</dbReference>
<keyword evidence="2" id="KW-1185">Reference proteome</keyword>
<comment type="caution">
    <text evidence="1">The sequence shown here is derived from an EMBL/GenBank/DDBJ whole genome shotgun (WGS) entry which is preliminary data.</text>
</comment>
<protein>
    <submittedName>
        <fullName evidence="1">Uncharacterized protein</fullName>
    </submittedName>
</protein>
<sequence>MVYGAYQQSISCDELPGFAAWKDGQVVGLVTWQEANAAMQIVSLDSPKIGNDGIVLQDELELEKRLD</sequence>
<proteinExistence type="predicted"/>
<dbReference type="EMBL" id="RHHU01000017">
    <property type="protein sequence ID" value="RNB80365.1"/>
    <property type="molecule type" value="Genomic_DNA"/>
</dbReference>
<name>A0A3M8CZN9_9BACL</name>
<reference evidence="1 2" key="1">
    <citation type="submission" date="2018-10" db="EMBL/GenBank/DDBJ databases">
        <title>Phylogenomics of Brevibacillus.</title>
        <authorList>
            <person name="Dunlap C."/>
        </authorList>
    </citation>
    <scope>NUCLEOTIDE SEQUENCE [LARGE SCALE GENOMIC DNA]</scope>
    <source>
        <strain evidence="1 2">JCM 15774</strain>
    </source>
</reference>
<organism evidence="1 2">
    <name type="scientific">Brevibacillus nitrificans</name>
    <dbReference type="NCBI Taxonomy" id="651560"/>
    <lineage>
        <taxon>Bacteria</taxon>
        <taxon>Bacillati</taxon>
        <taxon>Bacillota</taxon>
        <taxon>Bacilli</taxon>
        <taxon>Bacillales</taxon>
        <taxon>Paenibacillaceae</taxon>
        <taxon>Brevibacillus</taxon>
    </lineage>
</organism>